<evidence type="ECO:0000313" key="2">
    <source>
        <dbReference type="Proteomes" id="UP000291084"/>
    </source>
</evidence>
<dbReference type="AlphaFoldDB" id="A0A0S3RCU2"/>
<name>A0A0S3RCU2_PHAAN</name>
<evidence type="ECO:0000313" key="1">
    <source>
        <dbReference type="EMBL" id="BAT78207.1"/>
    </source>
</evidence>
<keyword evidence="2" id="KW-1185">Reference proteome</keyword>
<organism evidence="1 2">
    <name type="scientific">Vigna angularis var. angularis</name>
    <dbReference type="NCBI Taxonomy" id="157739"/>
    <lineage>
        <taxon>Eukaryota</taxon>
        <taxon>Viridiplantae</taxon>
        <taxon>Streptophyta</taxon>
        <taxon>Embryophyta</taxon>
        <taxon>Tracheophyta</taxon>
        <taxon>Spermatophyta</taxon>
        <taxon>Magnoliopsida</taxon>
        <taxon>eudicotyledons</taxon>
        <taxon>Gunneridae</taxon>
        <taxon>Pentapetalae</taxon>
        <taxon>rosids</taxon>
        <taxon>fabids</taxon>
        <taxon>Fabales</taxon>
        <taxon>Fabaceae</taxon>
        <taxon>Papilionoideae</taxon>
        <taxon>50 kb inversion clade</taxon>
        <taxon>NPAAA clade</taxon>
        <taxon>indigoferoid/millettioid clade</taxon>
        <taxon>Phaseoleae</taxon>
        <taxon>Vigna</taxon>
    </lineage>
</organism>
<protein>
    <submittedName>
        <fullName evidence="1">Uncharacterized protein</fullName>
    </submittedName>
</protein>
<sequence>MRKFKLFNPTHFENGVQPTEDKLVPHTCISEGLFIVFLHGKLLLDLKQPLFHITVLPSTHIETKNHQQRQGKRSN</sequence>
<gene>
    <name evidence="1" type="primary">Vigan.02G085600</name>
    <name evidence="1" type="ORF">VIGAN_02085600</name>
</gene>
<dbReference type="Proteomes" id="UP000291084">
    <property type="component" value="Chromosome 2"/>
</dbReference>
<proteinExistence type="predicted"/>
<dbReference type="EMBL" id="AP015035">
    <property type="protein sequence ID" value="BAT78207.1"/>
    <property type="molecule type" value="Genomic_DNA"/>
</dbReference>
<accession>A0A0S3RCU2</accession>
<reference evidence="1 2" key="1">
    <citation type="journal article" date="2015" name="Sci. Rep.">
        <title>The power of single molecule real-time sequencing technology in the de novo assembly of a eukaryotic genome.</title>
        <authorList>
            <person name="Sakai H."/>
            <person name="Naito K."/>
            <person name="Ogiso-Tanaka E."/>
            <person name="Takahashi Y."/>
            <person name="Iseki K."/>
            <person name="Muto C."/>
            <person name="Satou K."/>
            <person name="Teruya K."/>
            <person name="Shiroma A."/>
            <person name="Shimoji M."/>
            <person name="Hirano T."/>
            <person name="Itoh T."/>
            <person name="Kaga A."/>
            <person name="Tomooka N."/>
        </authorList>
    </citation>
    <scope>NUCLEOTIDE SEQUENCE [LARGE SCALE GENOMIC DNA]</scope>
    <source>
        <strain evidence="2">cv. Shumari</strain>
    </source>
</reference>